<organism evidence="1 2">
    <name type="scientific">Striga asiatica</name>
    <name type="common">Asiatic witchweed</name>
    <name type="synonym">Buchnera asiatica</name>
    <dbReference type="NCBI Taxonomy" id="4170"/>
    <lineage>
        <taxon>Eukaryota</taxon>
        <taxon>Viridiplantae</taxon>
        <taxon>Streptophyta</taxon>
        <taxon>Embryophyta</taxon>
        <taxon>Tracheophyta</taxon>
        <taxon>Spermatophyta</taxon>
        <taxon>Magnoliopsida</taxon>
        <taxon>eudicotyledons</taxon>
        <taxon>Gunneridae</taxon>
        <taxon>Pentapetalae</taxon>
        <taxon>asterids</taxon>
        <taxon>lamiids</taxon>
        <taxon>Lamiales</taxon>
        <taxon>Orobanchaceae</taxon>
        <taxon>Buchnereae</taxon>
        <taxon>Striga</taxon>
    </lineage>
</organism>
<proteinExistence type="predicted"/>
<evidence type="ECO:0000313" key="1">
    <source>
        <dbReference type="EMBL" id="GER30744.1"/>
    </source>
</evidence>
<keyword evidence="1" id="KW-0808">Transferase</keyword>
<evidence type="ECO:0000313" key="2">
    <source>
        <dbReference type="Proteomes" id="UP000325081"/>
    </source>
</evidence>
<keyword evidence="1" id="KW-0418">Kinase</keyword>
<gene>
    <name evidence="1" type="ORF">STAS_06703</name>
</gene>
<sequence length="142" mass="15764">MRGPRLKWTILFALPTSPGANVFSFPYIVGGGGGFEDLFVLFIARYPDKFNLSAFLNNHINGLQSRGANIQLPHTAVEIGLRLALWWVAVVGNGGGRQFGREENREGKRETMGMGNEVFILSMPATSERDDSPLALVWNYTY</sequence>
<comment type="caution">
    <text evidence="1">The sequence shown here is derived from an EMBL/GenBank/DDBJ whole genome shotgun (WGS) entry which is preliminary data.</text>
</comment>
<accession>A0A5A7PDP5</accession>
<name>A0A5A7PDP5_STRAF</name>
<dbReference type="AlphaFoldDB" id="A0A5A7PDP5"/>
<reference evidence="2" key="1">
    <citation type="journal article" date="2019" name="Curr. Biol.">
        <title>Genome Sequence of Striga asiatica Provides Insight into the Evolution of Plant Parasitism.</title>
        <authorList>
            <person name="Yoshida S."/>
            <person name="Kim S."/>
            <person name="Wafula E.K."/>
            <person name="Tanskanen J."/>
            <person name="Kim Y.M."/>
            <person name="Honaas L."/>
            <person name="Yang Z."/>
            <person name="Spallek T."/>
            <person name="Conn C.E."/>
            <person name="Ichihashi Y."/>
            <person name="Cheong K."/>
            <person name="Cui S."/>
            <person name="Der J.P."/>
            <person name="Gundlach H."/>
            <person name="Jiao Y."/>
            <person name="Hori C."/>
            <person name="Ishida J.K."/>
            <person name="Kasahara H."/>
            <person name="Kiba T."/>
            <person name="Kim M.S."/>
            <person name="Koo N."/>
            <person name="Laohavisit A."/>
            <person name="Lee Y.H."/>
            <person name="Lumba S."/>
            <person name="McCourt P."/>
            <person name="Mortimer J.C."/>
            <person name="Mutuku J.M."/>
            <person name="Nomura T."/>
            <person name="Sasaki-Sekimoto Y."/>
            <person name="Seto Y."/>
            <person name="Wang Y."/>
            <person name="Wakatake T."/>
            <person name="Sakakibara H."/>
            <person name="Demura T."/>
            <person name="Yamaguchi S."/>
            <person name="Yoneyama K."/>
            <person name="Manabe R.I."/>
            <person name="Nelson D.C."/>
            <person name="Schulman A.H."/>
            <person name="Timko M.P."/>
            <person name="dePamphilis C.W."/>
            <person name="Choi D."/>
            <person name="Shirasu K."/>
        </authorList>
    </citation>
    <scope>NUCLEOTIDE SEQUENCE [LARGE SCALE GENOMIC DNA]</scope>
    <source>
        <strain evidence="2">cv. UVA1</strain>
    </source>
</reference>
<dbReference type="Proteomes" id="UP000325081">
    <property type="component" value="Unassembled WGS sequence"/>
</dbReference>
<dbReference type="EMBL" id="BKCP01004394">
    <property type="protein sequence ID" value="GER30744.1"/>
    <property type="molecule type" value="Genomic_DNA"/>
</dbReference>
<keyword evidence="2" id="KW-1185">Reference proteome</keyword>
<dbReference type="GO" id="GO:0016301">
    <property type="term" value="F:kinase activity"/>
    <property type="evidence" value="ECO:0007669"/>
    <property type="project" value="UniProtKB-KW"/>
</dbReference>
<protein>
    <submittedName>
        <fullName evidence="1">Kinase</fullName>
    </submittedName>
</protein>